<dbReference type="EMBL" id="CP151762">
    <property type="protein sequence ID" value="WZU65245.1"/>
    <property type="molecule type" value="Genomic_DNA"/>
</dbReference>
<organism evidence="1 2">
    <name type="scientific">Yoonia algicola</name>
    <dbReference type="NCBI Taxonomy" id="3137368"/>
    <lineage>
        <taxon>Bacteria</taxon>
        <taxon>Pseudomonadati</taxon>
        <taxon>Pseudomonadota</taxon>
        <taxon>Alphaproteobacteria</taxon>
        <taxon>Rhodobacterales</taxon>
        <taxon>Paracoccaceae</taxon>
        <taxon>Yoonia</taxon>
    </lineage>
</organism>
<dbReference type="RefSeq" id="WP_342071593.1">
    <property type="nucleotide sequence ID" value="NZ_CP151762.1"/>
</dbReference>
<reference evidence="1 2" key="1">
    <citation type="submission" date="2024-04" db="EMBL/GenBank/DDBJ databases">
        <title>Phylogenomic analyses of a clade within the roseobacter group suggest taxonomic reassignments of species of the genera Aestuariivita, Citreicella, Loktanella, Nautella, Pelagibaca, Ruegeria, Thalassobius, Thiobacimonas and Tropicibacter, and the proposal o.</title>
        <authorList>
            <person name="Jeon C.O."/>
        </authorList>
    </citation>
    <scope>NUCLEOTIDE SEQUENCE [LARGE SCALE GENOMIC DNA]</scope>
    <source>
        <strain evidence="1 2">G8-12</strain>
    </source>
</reference>
<gene>
    <name evidence="1" type="ORF">AABB28_08290</name>
</gene>
<dbReference type="KEGG" id="yag:AABB28_08290"/>
<dbReference type="Proteomes" id="UP001451782">
    <property type="component" value="Chromosome"/>
</dbReference>
<evidence type="ECO:0000313" key="2">
    <source>
        <dbReference type="Proteomes" id="UP001451782"/>
    </source>
</evidence>
<protein>
    <submittedName>
        <fullName evidence="1">Uncharacterized protein</fullName>
    </submittedName>
</protein>
<dbReference type="AlphaFoldDB" id="A0AAN0M5V7"/>
<accession>A0AAN0M5V7</accession>
<proteinExistence type="predicted"/>
<name>A0AAN0M5V7_9RHOB</name>
<sequence>MRWGALVYLNHVAREVDAQSAFDMAMDEHLEAASPTADQREIQPSDVMELVRRRMQQNKRD</sequence>
<evidence type="ECO:0000313" key="1">
    <source>
        <dbReference type="EMBL" id="WZU65245.1"/>
    </source>
</evidence>
<keyword evidence="2" id="KW-1185">Reference proteome</keyword>